<gene>
    <name evidence="2" type="ORF">DU478_06685</name>
</gene>
<dbReference type="SUPFAM" id="SSF52833">
    <property type="entry name" value="Thioredoxin-like"/>
    <property type="match status" value="1"/>
</dbReference>
<dbReference type="RefSeq" id="WP_114510148.1">
    <property type="nucleotide sequence ID" value="NZ_QPMK01000003.1"/>
</dbReference>
<evidence type="ECO:0000313" key="3">
    <source>
        <dbReference type="Proteomes" id="UP000253977"/>
    </source>
</evidence>
<organism evidence="2 3">
    <name type="scientific">Thalassococcus profundi</name>
    <dbReference type="NCBI Taxonomy" id="2282382"/>
    <lineage>
        <taxon>Bacteria</taxon>
        <taxon>Pseudomonadati</taxon>
        <taxon>Pseudomonadota</taxon>
        <taxon>Alphaproteobacteria</taxon>
        <taxon>Rhodobacterales</taxon>
        <taxon>Roseobacteraceae</taxon>
        <taxon>Thalassococcus</taxon>
    </lineage>
</organism>
<accession>A0A369TQ31</accession>
<feature type="signal peptide" evidence="1">
    <location>
        <begin position="1"/>
        <end position="21"/>
    </location>
</feature>
<evidence type="ECO:0000256" key="1">
    <source>
        <dbReference type="SAM" id="SignalP"/>
    </source>
</evidence>
<dbReference type="Proteomes" id="UP000253977">
    <property type="component" value="Unassembled WGS sequence"/>
</dbReference>
<dbReference type="PANTHER" id="PTHR36057">
    <property type="match status" value="1"/>
</dbReference>
<keyword evidence="3" id="KW-1185">Reference proteome</keyword>
<feature type="chain" id="PRO_5017059357" evidence="1">
    <location>
        <begin position="22"/>
        <end position="232"/>
    </location>
</feature>
<reference evidence="2 3" key="1">
    <citation type="submission" date="2018-07" db="EMBL/GenBank/DDBJ databases">
        <title>Thalassococcus profundi sp. nov., a marine bacterium isolated from deep seawater of Okinawa Trough.</title>
        <authorList>
            <person name="Yu M."/>
        </authorList>
    </citation>
    <scope>NUCLEOTIDE SEQUENCE [LARGE SCALE GENOMIC DNA]</scope>
    <source>
        <strain evidence="2 3">WRAS1</strain>
    </source>
</reference>
<dbReference type="PANTHER" id="PTHR36057:SF1">
    <property type="entry name" value="LIPOPROTEIN LIPID ATTACHMENT SITE-LIKE PROTEIN, PUTATIVE (DUF1223)-RELATED"/>
    <property type="match status" value="1"/>
</dbReference>
<dbReference type="InterPro" id="IPR010634">
    <property type="entry name" value="DUF1223"/>
</dbReference>
<dbReference type="AlphaFoldDB" id="A0A369TQ31"/>
<name>A0A369TQ31_9RHOB</name>
<dbReference type="Pfam" id="PF06764">
    <property type="entry name" value="DUF1223"/>
    <property type="match status" value="1"/>
</dbReference>
<keyword evidence="1" id="KW-0732">Signal</keyword>
<sequence length="232" mass="25290">MRLFFTCFAGFWIALAGAAAAQSERPVVIELFTSQGCSSCPPADALLAKLAQREDVIALALHVDYWDYIGWKDKFASPAFTARQKGYASANGRSRIYTPQMIVNGEHDVVGNRAMDVAEIIEKHRGSVTPVTLSARRMGDMVVIEVSTQRPVGASDIHVVQYEPEKSVDIGRGENAGRTLDYSHIVTDWSVAGHWTGQGDFATRAPVAAGKPVVVLVQKERYGEVLAAARLR</sequence>
<comment type="caution">
    <text evidence="2">The sequence shown here is derived from an EMBL/GenBank/DDBJ whole genome shotgun (WGS) entry which is preliminary data.</text>
</comment>
<evidence type="ECO:0000313" key="2">
    <source>
        <dbReference type="EMBL" id="RDD67399.1"/>
    </source>
</evidence>
<dbReference type="EMBL" id="QPMK01000003">
    <property type="protein sequence ID" value="RDD67399.1"/>
    <property type="molecule type" value="Genomic_DNA"/>
</dbReference>
<proteinExistence type="predicted"/>
<dbReference type="InterPro" id="IPR036249">
    <property type="entry name" value="Thioredoxin-like_sf"/>
</dbReference>
<dbReference type="OrthoDB" id="9808254at2"/>
<protein>
    <submittedName>
        <fullName evidence="2">DUF1223 domain-containing protein</fullName>
    </submittedName>
</protein>